<evidence type="ECO:0000259" key="4">
    <source>
        <dbReference type="Pfam" id="PF01464"/>
    </source>
</evidence>
<dbReference type="InterPro" id="IPR008939">
    <property type="entry name" value="Lytic_TGlycosylase_superhlx_U"/>
</dbReference>
<evidence type="ECO:0000256" key="3">
    <source>
        <dbReference type="SAM" id="SignalP"/>
    </source>
</evidence>
<evidence type="ECO:0000313" key="7">
    <source>
        <dbReference type="Proteomes" id="UP001523550"/>
    </source>
</evidence>
<organism evidence="6 7">
    <name type="scientific">Natronospira proteinivora</name>
    <dbReference type="NCBI Taxonomy" id="1807133"/>
    <lineage>
        <taxon>Bacteria</taxon>
        <taxon>Pseudomonadati</taxon>
        <taxon>Pseudomonadota</taxon>
        <taxon>Gammaproteobacteria</taxon>
        <taxon>Natronospirales</taxon>
        <taxon>Natronospiraceae</taxon>
        <taxon>Natronospira</taxon>
    </lineage>
</organism>
<sequence length="671" mass="76051">MWYRPDEGKRFCTAPRPFPFKALLALTLLAFLPATVMANHGSDDPVRDFTQALLAGEPLPYPPLVLDDHPAMPWLKMQWMRPRLGELDAEEVIRFISRHRHRPFAAEFRRDWLVALGQAERWRDFDRYYRGERDQTLQCLHLQSRLVRDDEGALRAAAGLWLTGRTLPRDCEPLFAAAREAGEISDYMVAERFRLALNRDNLALATELAPQVGEAAVAQVDRLRAIRQNPRSVLDNIDPARAGEAAIADFVAATKRLARQDPVAAHERFEAALAEDLETTDQQRFLVQRRLALEAARDHLPQAEAWLEQTPANDQFIRAWRIRNALRLGDWTAALEAIDSHPHDNSRQWQYWRARALEQLGREDEARRLYTQLASDNAYYGILANRRLGRAIETEPRIIEADATVLAQLRSDEDLQLARALLDVGWETAARTEWRQVLNESPRHTRCQSALLAHEWGWSGEAVRMAARSGCRGDPRLDYPLAFADYMKPSVARLELDASWAWSIMRAESLFAIGAESHVGALGLMQLMPGTAREVARDLELELNGSRDIIDPAHNIQLGTGYLRQMLDRFDGHPLVATAAYNAGPHRAQAWLPEEGTLDGDVWAEIVPFRETRRYIRRVMTHSLGFDRQLDAVAGNGDRLAMRMAPVGETDPESCLLATTPELDEEITLSC</sequence>
<dbReference type="CDD" id="cd13401">
    <property type="entry name" value="Slt70-like"/>
    <property type="match status" value="1"/>
</dbReference>
<keyword evidence="7" id="KW-1185">Reference proteome</keyword>
<dbReference type="Gene3D" id="1.10.530.10">
    <property type="match status" value="1"/>
</dbReference>
<protein>
    <submittedName>
        <fullName evidence="6">Soluble lytic murein transglycosylase</fullName>
        <ecNumber evidence="6">3.2.1.-</ecNumber>
    </submittedName>
</protein>
<dbReference type="EMBL" id="JALJYF010000002">
    <property type="protein sequence ID" value="MCP1728309.1"/>
    <property type="molecule type" value="Genomic_DNA"/>
</dbReference>
<dbReference type="InterPro" id="IPR008258">
    <property type="entry name" value="Transglycosylase_SLT_dom_1"/>
</dbReference>
<feature type="domain" description="Lytic transglycosylase superhelical linker" evidence="5">
    <location>
        <begin position="409"/>
        <end position="469"/>
    </location>
</feature>
<dbReference type="GO" id="GO:0016798">
    <property type="term" value="F:hydrolase activity, acting on glycosyl bonds"/>
    <property type="evidence" value="ECO:0007669"/>
    <property type="project" value="UniProtKB-KW"/>
</dbReference>
<evidence type="ECO:0000256" key="1">
    <source>
        <dbReference type="ARBA" id="ARBA00007734"/>
    </source>
</evidence>
<evidence type="ECO:0000313" key="6">
    <source>
        <dbReference type="EMBL" id="MCP1728309.1"/>
    </source>
</evidence>
<dbReference type="Pfam" id="PF14718">
    <property type="entry name" value="SLT_L"/>
    <property type="match status" value="1"/>
</dbReference>
<comment type="caution">
    <text evidence="6">The sequence shown here is derived from an EMBL/GenBank/DDBJ whole genome shotgun (WGS) entry which is preliminary data.</text>
</comment>
<dbReference type="Pfam" id="PF01464">
    <property type="entry name" value="SLT"/>
    <property type="match status" value="1"/>
</dbReference>
<proteinExistence type="inferred from homology"/>
<feature type="domain" description="Transglycosylase SLT" evidence="4">
    <location>
        <begin position="493"/>
        <end position="600"/>
    </location>
</feature>
<name>A0ABT1GAF5_9GAMM</name>
<gene>
    <name evidence="6" type="ORF">J2T60_002309</name>
</gene>
<feature type="chain" id="PRO_5046428123" evidence="3">
    <location>
        <begin position="39"/>
        <end position="671"/>
    </location>
</feature>
<dbReference type="RefSeq" id="WP_253450189.1">
    <property type="nucleotide sequence ID" value="NZ_JALJYF010000002.1"/>
</dbReference>
<keyword evidence="6" id="KW-0378">Hydrolase</keyword>
<dbReference type="Gene3D" id="1.10.1240.20">
    <property type="entry name" value="Lytic transglycosylase, superhelical linker domain"/>
    <property type="match status" value="1"/>
</dbReference>
<dbReference type="Gene3D" id="1.25.20.10">
    <property type="entry name" value="Bacterial muramidases"/>
    <property type="match status" value="1"/>
</dbReference>
<dbReference type="InterPro" id="IPR012289">
    <property type="entry name" value="Lytic_TGlycosylase_superhlx_L"/>
</dbReference>
<evidence type="ECO:0000256" key="2">
    <source>
        <dbReference type="ARBA" id="ARBA00022729"/>
    </source>
</evidence>
<dbReference type="SUPFAM" id="SSF53955">
    <property type="entry name" value="Lysozyme-like"/>
    <property type="match status" value="1"/>
</dbReference>
<keyword evidence="6" id="KW-0326">Glycosidase</keyword>
<dbReference type="PANTHER" id="PTHR37423">
    <property type="entry name" value="SOLUBLE LYTIC MUREIN TRANSGLYCOSYLASE-RELATED"/>
    <property type="match status" value="1"/>
</dbReference>
<accession>A0ABT1GAF5</accession>
<comment type="similarity">
    <text evidence="1">Belongs to the transglycosylase Slt family.</text>
</comment>
<keyword evidence="2 3" id="KW-0732">Signal</keyword>
<feature type="signal peptide" evidence="3">
    <location>
        <begin position="1"/>
        <end position="38"/>
    </location>
</feature>
<dbReference type="EC" id="3.2.1.-" evidence="6"/>
<dbReference type="InterPro" id="IPR037061">
    <property type="entry name" value="Lytic_TGlycoase_superhlx_L_sf"/>
</dbReference>
<dbReference type="PANTHER" id="PTHR37423:SF5">
    <property type="entry name" value="SOLUBLE LYTIC MUREIN TRANSGLYCOSYLASE"/>
    <property type="match status" value="1"/>
</dbReference>
<dbReference type="Proteomes" id="UP001523550">
    <property type="component" value="Unassembled WGS sequence"/>
</dbReference>
<dbReference type="InterPro" id="IPR023346">
    <property type="entry name" value="Lysozyme-like_dom_sf"/>
</dbReference>
<reference evidence="6 7" key="1">
    <citation type="submission" date="2022-03" db="EMBL/GenBank/DDBJ databases">
        <title>Genomic Encyclopedia of Type Strains, Phase III (KMG-III): the genomes of soil and plant-associated and newly described type strains.</title>
        <authorList>
            <person name="Whitman W."/>
        </authorList>
    </citation>
    <scope>NUCLEOTIDE SEQUENCE [LARGE SCALE GENOMIC DNA]</scope>
    <source>
        <strain evidence="6 7">BSker1</strain>
    </source>
</reference>
<dbReference type="SUPFAM" id="SSF48435">
    <property type="entry name" value="Bacterial muramidases"/>
    <property type="match status" value="1"/>
</dbReference>
<evidence type="ECO:0000259" key="5">
    <source>
        <dbReference type="Pfam" id="PF14718"/>
    </source>
</evidence>